<dbReference type="InterPro" id="IPR015943">
    <property type="entry name" value="WD40/YVTN_repeat-like_dom_sf"/>
</dbReference>
<sequence length="241" mass="25103">MDTVIIVGTYTKPLGHVHGKAKGIHVLRHNVKEGTLHVVASDVEGFGEGPSYLSTLRSQRSDDGATLRVALVACNEGEADLAPSTLTFAELSIPMSNHDDGSSSSVVTAVSRGVAVIGAPPTPCHVSASGQWVVAATYCGGSVSSHKVTIAEVDGHVSVSDAVCLVQQSQFSNINQSRQEAAHAHQAIFLNETTLLVCDLGADSVTTYHLDSQTGGLTCRDMFALPPGCGPRHLAVHPSKS</sequence>
<dbReference type="AlphaFoldDB" id="A0A0S4JGM9"/>
<dbReference type="InterPro" id="IPR050282">
    <property type="entry name" value="Cycloisomerase_2"/>
</dbReference>
<dbReference type="SUPFAM" id="SSF50974">
    <property type="entry name" value="Nitrous oxide reductase, N-terminal domain"/>
    <property type="match status" value="1"/>
</dbReference>
<dbReference type="OrthoDB" id="9972196at2759"/>
<dbReference type="PANTHER" id="PTHR30344">
    <property type="entry name" value="6-PHOSPHOGLUCONOLACTONASE-RELATED"/>
    <property type="match status" value="1"/>
</dbReference>
<evidence type="ECO:0000313" key="3">
    <source>
        <dbReference type="Proteomes" id="UP000051952"/>
    </source>
</evidence>
<proteinExistence type="inferred from homology"/>
<evidence type="ECO:0000313" key="2">
    <source>
        <dbReference type="EMBL" id="CUG88377.1"/>
    </source>
</evidence>
<evidence type="ECO:0000256" key="1">
    <source>
        <dbReference type="ARBA" id="ARBA00005564"/>
    </source>
</evidence>
<accession>A0A0S4JGM9</accession>
<dbReference type="Proteomes" id="UP000051952">
    <property type="component" value="Unassembled WGS sequence"/>
</dbReference>
<organism evidence="2 3">
    <name type="scientific">Bodo saltans</name>
    <name type="common">Flagellated protozoan</name>
    <dbReference type="NCBI Taxonomy" id="75058"/>
    <lineage>
        <taxon>Eukaryota</taxon>
        <taxon>Discoba</taxon>
        <taxon>Euglenozoa</taxon>
        <taxon>Kinetoplastea</taxon>
        <taxon>Metakinetoplastina</taxon>
        <taxon>Eubodonida</taxon>
        <taxon>Bodonidae</taxon>
        <taxon>Bodo</taxon>
    </lineage>
</organism>
<evidence type="ECO:0008006" key="4">
    <source>
        <dbReference type="Google" id="ProtNLM"/>
    </source>
</evidence>
<dbReference type="VEuPathDB" id="TriTrypDB:BSAL_15110"/>
<dbReference type="Gene3D" id="2.130.10.10">
    <property type="entry name" value="YVTN repeat-like/Quinoprotein amine dehydrogenase"/>
    <property type="match status" value="1"/>
</dbReference>
<dbReference type="InterPro" id="IPR011045">
    <property type="entry name" value="N2O_reductase_N"/>
</dbReference>
<comment type="similarity">
    <text evidence="1">Belongs to the cycloisomerase 2 family.</text>
</comment>
<dbReference type="Pfam" id="PF10282">
    <property type="entry name" value="Lactonase"/>
    <property type="match status" value="1"/>
</dbReference>
<dbReference type="InterPro" id="IPR019405">
    <property type="entry name" value="Lactonase_7-beta_prop"/>
</dbReference>
<protein>
    <recommendedName>
        <fullName evidence="4">Lactonase</fullName>
    </recommendedName>
</protein>
<dbReference type="EMBL" id="CYKH01001635">
    <property type="protein sequence ID" value="CUG88377.1"/>
    <property type="molecule type" value="Genomic_DNA"/>
</dbReference>
<reference evidence="3" key="1">
    <citation type="submission" date="2015-09" db="EMBL/GenBank/DDBJ databases">
        <authorList>
            <consortium name="Pathogen Informatics"/>
        </authorList>
    </citation>
    <scope>NUCLEOTIDE SEQUENCE [LARGE SCALE GENOMIC DNA]</scope>
    <source>
        <strain evidence="3">Lake Konstanz</strain>
    </source>
</reference>
<dbReference type="PANTHER" id="PTHR30344:SF1">
    <property type="entry name" value="6-PHOSPHOGLUCONOLACTONASE"/>
    <property type="match status" value="1"/>
</dbReference>
<keyword evidence="3" id="KW-1185">Reference proteome</keyword>
<feature type="non-terminal residue" evidence="2">
    <location>
        <position position="241"/>
    </location>
</feature>
<dbReference type="GO" id="GO:0017057">
    <property type="term" value="F:6-phosphogluconolactonase activity"/>
    <property type="evidence" value="ECO:0007669"/>
    <property type="project" value="TreeGrafter"/>
</dbReference>
<gene>
    <name evidence="2" type="ORF">BSAL_15110</name>
</gene>
<name>A0A0S4JGM9_BODSA</name>